<dbReference type="KEGG" id="zpl:ZBT109_1704"/>
<protein>
    <submittedName>
        <fullName evidence="2">Uncharacterized homolog of phage Mu protein gp47</fullName>
    </submittedName>
</protein>
<name>A0A348HFQ7_9GAMM</name>
<dbReference type="InterPro" id="IPR006949">
    <property type="entry name" value="Barrel_Baseplate_J-like"/>
</dbReference>
<dbReference type="Pfam" id="PF04865">
    <property type="entry name" value="Baseplate_J"/>
    <property type="match status" value="1"/>
</dbReference>
<dbReference type="Proteomes" id="UP000267342">
    <property type="component" value="Chromosome"/>
</dbReference>
<gene>
    <name evidence="2" type="ORF">ZBT109_1704</name>
</gene>
<evidence type="ECO:0000313" key="2">
    <source>
        <dbReference type="EMBL" id="BBG30459.1"/>
    </source>
</evidence>
<evidence type="ECO:0000313" key="3">
    <source>
        <dbReference type="Proteomes" id="UP000267342"/>
    </source>
</evidence>
<evidence type="ECO:0000259" key="1">
    <source>
        <dbReference type="Pfam" id="PF04865"/>
    </source>
</evidence>
<proteinExistence type="predicted"/>
<dbReference type="STRING" id="1123510.GCA_000620025_00889"/>
<keyword evidence="3" id="KW-1185">Reference proteome</keyword>
<sequence>MSTTNVPAVTFSTAGVSVPSETDILNGLLSDIDSAFGGGTNKDLTTPQGQLAQSLAAIIGHVNNNAAWMANNLDPDVASGRMQDAIGRIYYLDRNPGSGTVVTATCRGRVNTVIPAGSLAQDANGYIYASTHASTIPRSGQVDIQFQCQTIGPVACPAGNLSRIYRNIDGWESITNAAAGTEGAYTESRSAFELRRKESVAINSRSTTHAIRARLLSTTGVVDAYVWDNTDNKTAEHGETKYPVPSGSQYICVAGGNAADIAAAIFKSRNTGTPMVGDTEYTVEDDQYLDPRPKYTMRWVTAKAAPVYFKVTIAKNNRIPGNFEELIREKIVDAFYGTDGTSRARIGSRILPGKFYGPVSDIDTSIEVQSITIGFDHNADKTSITAGADQRPTIETANITVEAV</sequence>
<dbReference type="OrthoDB" id="7497539at2"/>
<feature type="domain" description="Baseplate protein J-like barrel" evidence="1">
    <location>
        <begin position="104"/>
        <end position="183"/>
    </location>
</feature>
<organism evidence="2 3">
    <name type="scientific">Zymobacter palmae</name>
    <dbReference type="NCBI Taxonomy" id="33074"/>
    <lineage>
        <taxon>Bacteria</taxon>
        <taxon>Pseudomonadati</taxon>
        <taxon>Pseudomonadota</taxon>
        <taxon>Gammaproteobacteria</taxon>
        <taxon>Oceanospirillales</taxon>
        <taxon>Halomonadaceae</taxon>
        <taxon>Zymobacter group</taxon>
        <taxon>Zymobacter</taxon>
    </lineage>
</organism>
<dbReference type="AlphaFoldDB" id="A0A348HFQ7"/>
<reference evidence="2 3" key="1">
    <citation type="submission" date="2018-09" db="EMBL/GenBank/DDBJ databases">
        <title>Zymobacter palmae IAM14233 (=T109) whole genome analysis.</title>
        <authorList>
            <person name="Yanase H."/>
        </authorList>
    </citation>
    <scope>NUCLEOTIDE SEQUENCE [LARGE SCALE GENOMIC DNA]</scope>
    <source>
        <strain evidence="2 3">IAM14233</strain>
    </source>
</reference>
<accession>A0A348HFQ7</accession>
<dbReference type="RefSeq" id="WP_038279291.1">
    <property type="nucleotide sequence ID" value="NZ_AP018933.1"/>
</dbReference>
<dbReference type="EMBL" id="AP018933">
    <property type="protein sequence ID" value="BBG30459.1"/>
    <property type="molecule type" value="Genomic_DNA"/>
</dbReference>